<accession>A0A0M1MZH5</accession>
<comment type="similarity">
    <text evidence="6">Belongs to the RnpA family.</text>
</comment>
<evidence type="ECO:0000313" key="8">
    <source>
        <dbReference type="EMBL" id="KOR75303.1"/>
    </source>
</evidence>
<dbReference type="InterPro" id="IPR000100">
    <property type="entry name" value="RNase_P"/>
</dbReference>
<evidence type="ECO:0000256" key="7">
    <source>
        <dbReference type="NCBIfam" id="TIGR00188"/>
    </source>
</evidence>
<comment type="caution">
    <text evidence="8">The sequence shown here is derived from an EMBL/GenBank/DDBJ whole genome shotgun (WGS) entry which is preliminary data.</text>
</comment>
<organism evidence="8 9">
    <name type="scientific">Candidatus Phytoplasma pruni</name>
    <dbReference type="NCBI Taxonomy" id="479893"/>
    <lineage>
        <taxon>Bacteria</taxon>
        <taxon>Bacillati</taxon>
        <taxon>Mycoplasmatota</taxon>
        <taxon>Mollicutes</taxon>
        <taxon>Acholeplasmatales</taxon>
        <taxon>Acholeplasmataceae</taxon>
        <taxon>Candidatus Phytoplasma</taxon>
        <taxon>16SrIII (X-disease group)</taxon>
    </lineage>
</organism>
<dbReference type="GO" id="GO:0042781">
    <property type="term" value="F:3'-tRNA processing endoribonuclease activity"/>
    <property type="evidence" value="ECO:0007669"/>
    <property type="project" value="TreeGrafter"/>
</dbReference>
<dbReference type="Gene3D" id="3.30.230.10">
    <property type="match status" value="1"/>
</dbReference>
<dbReference type="Proteomes" id="UP000037386">
    <property type="component" value="Unassembled WGS sequence"/>
</dbReference>
<evidence type="ECO:0000256" key="6">
    <source>
        <dbReference type="HAMAP-Rule" id="MF_00227"/>
    </source>
</evidence>
<dbReference type="SUPFAM" id="SSF54211">
    <property type="entry name" value="Ribosomal protein S5 domain 2-like"/>
    <property type="match status" value="1"/>
</dbReference>
<dbReference type="GO" id="GO:0030677">
    <property type="term" value="C:ribonuclease P complex"/>
    <property type="evidence" value="ECO:0007669"/>
    <property type="project" value="TreeGrafter"/>
</dbReference>
<evidence type="ECO:0000256" key="2">
    <source>
        <dbReference type="ARBA" id="ARBA00022722"/>
    </source>
</evidence>
<dbReference type="Pfam" id="PF00825">
    <property type="entry name" value="Ribonuclease_P"/>
    <property type="match status" value="1"/>
</dbReference>
<dbReference type="EMBL" id="LHCF01000017">
    <property type="protein sequence ID" value="KOR75303.1"/>
    <property type="molecule type" value="Genomic_DNA"/>
</dbReference>
<protein>
    <recommendedName>
        <fullName evidence="6 7">Ribonuclease P protein component</fullName>
        <shortName evidence="6">RNase P protein</shortName>
        <shortName evidence="6">RNaseP protein</shortName>
        <ecNumber evidence="6 7">3.1.26.5</ecNumber>
    </recommendedName>
    <alternativeName>
        <fullName evidence="6">Protein C5</fullName>
    </alternativeName>
</protein>
<dbReference type="InterPro" id="IPR020568">
    <property type="entry name" value="Ribosomal_Su5_D2-typ_SF"/>
</dbReference>
<comment type="subunit">
    <text evidence="6">Consists of a catalytic RNA component (M1 or rnpB) and a protein subunit.</text>
</comment>
<evidence type="ECO:0000256" key="3">
    <source>
        <dbReference type="ARBA" id="ARBA00022759"/>
    </source>
</evidence>
<dbReference type="HAMAP" id="MF_00227">
    <property type="entry name" value="RNase_P"/>
    <property type="match status" value="1"/>
</dbReference>
<dbReference type="GO" id="GO:0000049">
    <property type="term" value="F:tRNA binding"/>
    <property type="evidence" value="ECO:0007669"/>
    <property type="project" value="UniProtKB-UniRule"/>
</dbReference>
<dbReference type="GO" id="GO:0004526">
    <property type="term" value="F:ribonuclease P activity"/>
    <property type="evidence" value="ECO:0007669"/>
    <property type="project" value="UniProtKB-UniRule"/>
</dbReference>
<dbReference type="PANTHER" id="PTHR33992">
    <property type="entry name" value="RIBONUCLEASE P PROTEIN COMPONENT"/>
    <property type="match status" value="1"/>
</dbReference>
<keyword evidence="1 6" id="KW-0819">tRNA processing</keyword>
<dbReference type="OrthoDB" id="9810867at2"/>
<evidence type="ECO:0000256" key="5">
    <source>
        <dbReference type="ARBA" id="ARBA00022884"/>
    </source>
</evidence>
<dbReference type="RefSeq" id="WP_053521553.1">
    <property type="nucleotide sequence ID" value="NZ_LHCF01000017.1"/>
</dbReference>
<sequence>MKRKFILRKTSEIDLIFKLNKNKNIRNGFFTLYYAKNNHFKHFKFALSIGKKYGKSHERNLIKRRLRMIIYQNMNMINPHTSFVLVIKPKAKELDFVGLSKYFLILIKKIS</sequence>
<proteinExistence type="inferred from homology"/>
<name>A0A0M1MZH5_9MOLU</name>
<evidence type="ECO:0000313" key="9">
    <source>
        <dbReference type="Proteomes" id="UP000037386"/>
    </source>
</evidence>
<dbReference type="PANTHER" id="PTHR33992:SF1">
    <property type="entry name" value="RIBONUCLEASE P PROTEIN COMPONENT"/>
    <property type="match status" value="1"/>
</dbReference>
<comment type="function">
    <text evidence="6">RNaseP catalyzes the removal of the 5'-leader sequence from pre-tRNA to produce the mature 5'-terminus. It can also cleave other RNA substrates such as 4.5S RNA. The protein component plays an auxiliary but essential role in vivo by binding to the 5'-leader sequence and broadening the substrate specificity of the ribozyme.</text>
</comment>
<dbReference type="AlphaFoldDB" id="A0A0M1MZH5"/>
<dbReference type="PATRIC" id="fig|479893.3.peg.532"/>
<dbReference type="NCBIfam" id="TIGR00188">
    <property type="entry name" value="rnpA"/>
    <property type="match status" value="1"/>
</dbReference>
<keyword evidence="2 6" id="KW-0540">Nuclease</keyword>
<comment type="catalytic activity">
    <reaction evidence="6">
        <text>Endonucleolytic cleavage of RNA, removing 5'-extranucleotides from tRNA precursor.</text>
        <dbReference type="EC" id="3.1.26.5"/>
    </reaction>
</comment>
<keyword evidence="4 6" id="KW-0378">Hydrolase</keyword>
<reference evidence="9" key="1">
    <citation type="submission" date="2015-05" db="EMBL/GenBank/DDBJ databases">
        <title>Draft genome sequence of 'Candidatus Phytoplasma Pruni' strain CX, a plant pathogenic bacterium.</title>
        <authorList>
            <person name="Lee I.-M."/>
            <person name="Bottner-Parker K.D."/>
            <person name="Shao J."/>
            <person name="Gundersen-Rindal D.E."/>
            <person name="Zhao Y."/>
            <person name="Davis R.E."/>
        </authorList>
    </citation>
    <scope>NUCLEOTIDE SEQUENCE [LARGE SCALE GENOMIC DNA]</scope>
    <source>
        <strain evidence="9">CX</strain>
    </source>
</reference>
<evidence type="ECO:0000256" key="4">
    <source>
        <dbReference type="ARBA" id="ARBA00022801"/>
    </source>
</evidence>
<dbReference type="EC" id="3.1.26.5" evidence="6 7"/>
<evidence type="ECO:0000256" key="1">
    <source>
        <dbReference type="ARBA" id="ARBA00022694"/>
    </source>
</evidence>
<dbReference type="InterPro" id="IPR014721">
    <property type="entry name" value="Ribsml_uS5_D2-typ_fold_subgr"/>
</dbReference>
<keyword evidence="5 6" id="KW-0694">RNA-binding</keyword>
<gene>
    <name evidence="6 8" type="primary">rnpA</name>
    <name evidence="8" type="ORF">CPX_001717</name>
</gene>
<dbReference type="STRING" id="479893.CPX_001717"/>
<dbReference type="GO" id="GO:0001682">
    <property type="term" value="P:tRNA 5'-leader removal"/>
    <property type="evidence" value="ECO:0007669"/>
    <property type="project" value="UniProtKB-UniRule"/>
</dbReference>
<keyword evidence="3 6" id="KW-0255">Endonuclease</keyword>